<comment type="caution">
    <text evidence="7">The sequence shown here is derived from an EMBL/GenBank/DDBJ whole genome shotgun (WGS) entry which is preliminary data.</text>
</comment>
<feature type="transmembrane region" description="Helical" evidence="6">
    <location>
        <begin position="103"/>
        <end position="124"/>
    </location>
</feature>
<keyword evidence="4 6" id="KW-1133">Transmembrane helix</keyword>
<comment type="subcellular location">
    <subcellularLocation>
        <location evidence="1">Membrane</location>
        <topology evidence="1">Multi-pass membrane protein</topology>
    </subcellularLocation>
</comment>
<dbReference type="GO" id="GO:0005886">
    <property type="term" value="C:plasma membrane"/>
    <property type="evidence" value="ECO:0007669"/>
    <property type="project" value="TreeGrafter"/>
</dbReference>
<evidence type="ECO:0000256" key="4">
    <source>
        <dbReference type="ARBA" id="ARBA00022989"/>
    </source>
</evidence>
<feature type="transmembrane region" description="Helical" evidence="6">
    <location>
        <begin position="130"/>
        <end position="152"/>
    </location>
</feature>
<evidence type="ECO:0000256" key="3">
    <source>
        <dbReference type="ARBA" id="ARBA00022692"/>
    </source>
</evidence>
<comment type="similarity">
    <text evidence="2">Belongs to the UPF0014 family.</text>
</comment>
<dbReference type="InterPro" id="IPR005226">
    <property type="entry name" value="UPF0014_fam"/>
</dbReference>
<proteinExistence type="inferred from homology"/>
<protein>
    <submittedName>
        <fullName evidence="7">Iron export ABC transporter permease subunit FetB</fullName>
    </submittedName>
</protein>
<keyword evidence="5 6" id="KW-0472">Membrane</keyword>
<gene>
    <name evidence="7" type="primary">fetB</name>
    <name evidence="7" type="ORF">HMJ28_01850</name>
</gene>
<organism evidence="7 8">
    <name type="scientific">Clostridium cochlearium</name>
    <dbReference type="NCBI Taxonomy" id="1494"/>
    <lineage>
        <taxon>Bacteria</taxon>
        <taxon>Bacillati</taxon>
        <taxon>Bacillota</taxon>
        <taxon>Clostridia</taxon>
        <taxon>Eubacteriales</taxon>
        <taxon>Clostridiaceae</taxon>
        <taxon>Clostridium</taxon>
    </lineage>
</organism>
<evidence type="ECO:0000313" key="8">
    <source>
        <dbReference type="Proteomes" id="UP000528432"/>
    </source>
</evidence>
<evidence type="ECO:0000313" key="7">
    <source>
        <dbReference type="EMBL" id="NOH15145.1"/>
    </source>
</evidence>
<dbReference type="Proteomes" id="UP000528432">
    <property type="component" value="Unassembled WGS sequence"/>
</dbReference>
<keyword evidence="3 6" id="KW-0812">Transmembrane</keyword>
<dbReference type="PANTHER" id="PTHR30028">
    <property type="entry name" value="UPF0014 INNER MEMBRANE PROTEIN YBBM-RELATED"/>
    <property type="match status" value="1"/>
</dbReference>
<feature type="transmembrane region" description="Helical" evidence="6">
    <location>
        <begin position="37"/>
        <end position="59"/>
    </location>
</feature>
<dbReference type="EMBL" id="JABFIF010000002">
    <property type="protein sequence ID" value="NOH15145.1"/>
    <property type="molecule type" value="Genomic_DNA"/>
</dbReference>
<feature type="transmembrane region" description="Helical" evidence="6">
    <location>
        <begin position="183"/>
        <end position="203"/>
    </location>
</feature>
<evidence type="ECO:0000256" key="1">
    <source>
        <dbReference type="ARBA" id="ARBA00004141"/>
    </source>
</evidence>
<sequence length="261" mass="28828">MDGVINLQMWQMASAYIFILILLFIVKKRGIPREKEILISTFRMTIQLILTGYILIYIFDNASPVFTILVICIMETFAIYNIFNRSTIKLSKSLKKAICISMIFGTLTSLFYFLFIVIGISPWYNPRYFIPIAGILIGNSMTGISLGVSRLIDGMNSQKHLVESALMLGATPKMASKQIVNNAFDAAILPTINSMVGMGIVFLPGMMTGQILSGTSPVTAIGYQVAIMLGVLGSVSLSVILFVNLGYKTFFNEDNQLIISE</sequence>
<accession>A0A7Y3V5Q7</accession>
<feature type="transmembrane region" description="Helical" evidence="6">
    <location>
        <begin position="6"/>
        <end position="25"/>
    </location>
</feature>
<reference evidence="7 8" key="1">
    <citation type="submission" date="2020-05" db="EMBL/GenBank/DDBJ databases">
        <title>Draft genome sequence of Clostridium cochlearium strain AGROS13 isolated from a sheep dairy farm in New Zealand.</title>
        <authorList>
            <person name="Gupta T.B."/>
            <person name="Jauregui R."/>
            <person name="Risson A.N."/>
            <person name="Brightwell G."/>
            <person name="Maclean P."/>
        </authorList>
    </citation>
    <scope>NUCLEOTIDE SEQUENCE [LARGE SCALE GENOMIC DNA]</scope>
    <source>
        <strain evidence="7 8">AGROS13</strain>
    </source>
</reference>
<dbReference type="AlphaFoldDB" id="A0A7Y3V5Q7"/>
<dbReference type="PANTHER" id="PTHR30028:SF0">
    <property type="entry name" value="PROTEIN ALUMINUM SENSITIVE 3"/>
    <property type="match status" value="1"/>
</dbReference>
<name>A0A7Y3V5Q7_CLOCO</name>
<dbReference type="Pfam" id="PF03649">
    <property type="entry name" value="UPF0014"/>
    <property type="match status" value="1"/>
</dbReference>
<evidence type="ECO:0000256" key="2">
    <source>
        <dbReference type="ARBA" id="ARBA00005268"/>
    </source>
</evidence>
<feature type="transmembrane region" description="Helical" evidence="6">
    <location>
        <begin position="65"/>
        <end position="83"/>
    </location>
</feature>
<evidence type="ECO:0000256" key="6">
    <source>
        <dbReference type="SAM" id="Phobius"/>
    </source>
</evidence>
<dbReference type="RefSeq" id="WP_171302751.1">
    <property type="nucleotide sequence ID" value="NZ_JABFIF010000002.1"/>
</dbReference>
<feature type="transmembrane region" description="Helical" evidence="6">
    <location>
        <begin position="223"/>
        <end position="247"/>
    </location>
</feature>
<evidence type="ECO:0000256" key="5">
    <source>
        <dbReference type="ARBA" id="ARBA00023136"/>
    </source>
</evidence>